<name>A0A918NPF8_9ACTN</name>
<organism evidence="2 3">
    <name type="scientific">Streptomyces minutiscleroticus</name>
    <dbReference type="NCBI Taxonomy" id="68238"/>
    <lineage>
        <taxon>Bacteria</taxon>
        <taxon>Bacillati</taxon>
        <taxon>Actinomycetota</taxon>
        <taxon>Actinomycetes</taxon>
        <taxon>Kitasatosporales</taxon>
        <taxon>Streptomycetaceae</taxon>
        <taxon>Streptomyces</taxon>
    </lineage>
</organism>
<sequence length="143" mass="14990">MFRSVVRVWLIGYASVDGDCSPVRVLAAHDSTNPALFTTAIFCTQGAAWAGAAWAATAGTVASATVPTSGSAVRVNTRFIVHLLRSVGELLASAMHDPGARADIRNHCGLRAATRTGRERAPAARTPSPSVPRPLPKARCEGR</sequence>
<evidence type="ECO:0000313" key="2">
    <source>
        <dbReference type="EMBL" id="GGX84505.1"/>
    </source>
</evidence>
<dbReference type="EMBL" id="BMVU01000021">
    <property type="protein sequence ID" value="GGX84505.1"/>
    <property type="molecule type" value="Genomic_DNA"/>
</dbReference>
<evidence type="ECO:0000313" key="3">
    <source>
        <dbReference type="Proteomes" id="UP000619244"/>
    </source>
</evidence>
<dbReference type="AlphaFoldDB" id="A0A918NPF8"/>
<keyword evidence="3" id="KW-1185">Reference proteome</keyword>
<reference evidence="2" key="2">
    <citation type="submission" date="2020-09" db="EMBL/GenBank/DDBJ databases">
        <authorList>
            <person name="Sun Q."/>
            <person name="Ohkuma M."/>
        </authorList>
    </citation>
    <scope>NUCLEOTIDE SEQUENCE</scope>
    <source>
        <strain evidence="2">JCM 4790</strain>
    </source>
</reference>
<protein>
    <submittedName>
        <fullName evidence="2">Uncharacterized protein</fullName>
    </submittedName>
</protein>
<reference evidence="2" key="1">
    <citation type="journal article" date="2014" name="Int. J. Syst. Evol. Microbiol.">
        <title>Complete genome sequence of Corynebacterium casei LMG S-19264T (=DSM 44701T), isolated from a smear-ripened cheese.</title>
        <authorList>
            <consortium name="US DOE Joint Genome Institute (JGI-PGF)"/>
            <person name="Walter F."/>
            <person name="Albersmeier A."/>
            <person name="Kalinowski J."/>
            <person name="Ruckert C."/>
        </authorList>
    </citation>
    <scope>NUCLEOTIDE SEQUENCE</scope>
    <source>
        <strain evidence="2">JCM 4790</strain>
    </source>
</reference>
<accession>A0A918NPF8</accession>
<gene>
    <name evidence="2" type="ORF">GCM10010358_43390</name>
</gene>
<comment type="caution">
    <text evidence="2">The sequence shown here is derived from an EMBL/GenBank/DDBJ whole genome shotgun (WGS) entry which is preliminary data.</text>
</comment>
<evidence type="ECO:0000256" key="1">
    <source>
        <dbReference type="SAM" id="MobiDB-lite"/>
    </source>
</evidence>
<feature type="region of interest" description="Disordered" evidence="1">
    <location>
        <begin position="114"/>
        <end position="143"/>
    </location>
</feature>
<dbReference type="Proteomes" id="UP000619244">
    <property type="component" value="Unassembled WGS sequence"/>
</dbReference>
<proteinExistence type="predicted"/>